<dbReference type="Proteomes" id="UP000002296">
    <property type="component" value="Unassembled WGS sequence"/>
</dbReference>
<comment type="caution">
    <text evidence="1">The sequence shown here is derived from an EMBL/GenBank/DDBJ whole genome shotgun (WGS) entry which is preliminary data.</text>
</comment>
<gene>
    <name evidence="1" type="ORF">Tc00.1047053506341.40</name>
</gene>
<dbReference type="GeneID" id="3537525"/>
<dbReference type="PaxDb" id="353153-Q4CYW3"/>
<evidence type="ECO:0000313" key="1">
    <source>
        <dbReference type="EMBL" id="EAN85467.1"/>
    </source>
</evidence>
<sequence>MIMNRPLRMVTRGRLLFLLRFTSEPPIRGRGRPACLISLNLDGFCTWPSTRTCTQSPCLPSCGRETGMQREKCGPCQHVTKSFLGGIVTVMYVLAGWNEMRGERRASNNDSVRGNAQ</sequence>
<dbReference type="RefSeq" id="XP_807318.1">
    <property type="nucleotide sequence ID" value="XM_802225.1"/>
</dbReference>
<accession>Q4CYW3</accession>
<reference evidence="1 2" key="1">
    <citation type="journal article" date="2005" name="Science">
        <title>The genome sequence of Trypanosoma cruzi, etiologic agent of Chagas disease.</title>
        <authorList>
            <person name="El-Sayed N.M."/>
            <person name="Myler P.J."/>
            <person name="Bartholomeu D.C."/>
            <person name="Nilsson D."/>
            <person name="Aggarwal G."/>
            <person name="Tran A.N."/>
            <person name="Ghedin E."/>
            <person name="Worthey E.A."/>
            <person name="Delcher A.L."/>
            <person name="Blandin G."/>
            <person name="Westenberger S.J."/>
            <person name="Caler E."/>
            <person name="Cerqueira G.C."/>
            <person name="Branche C."/>
            <person name="Haas B."/>
            <person name="Anupama A."/>
            <person name="Arner E."/>
            <person name="Aslund L."/>
            <person name="Attipoe P."/>
            <person name="Bontempi E."/>
            <person name="Bringaud F."/>
            <person name="Burton P."/>
            <person name="Cadag E."/>
            <person name="Campbell D.A."/>
            <person name="Carrington M."/>
            <person name="Crabtree J."/>
            <person name="Darban H."/>
            <person name="da Silveira J.F."/>
            <person name="de Jong P."/>
            <person name="Edwards K."/>
            <person name="Englund P.T."/>
            <person name="Fazelina G."/>
            <person name="Feldblyum T."/>
            <person name="Ferella M."/>
            <person name="Frasch A.C."/>
            <person name="Gull K."/>
            <person name="Horn D."/>
            <person name="Hou L."/>
            <person name="Huang Y."/>
            <person name="Kindlund E."/>
            <person name="Klingbeil M."/>
            <person name="Kluge S."/>
            <person name="Koo H."/>
            <person name="Lacerda D."/>
            <person name="Levin M.J."/>
            <person name="Lorenzi H."/>
            <person name="Louie T."/>
            <person name="Machado C.R."/>
            <person name="McCulloch R."/>
            <person name="McKenna A."/>
            <person name="Mizuno Y."/>
            <person name="Mottram J.C."/>
            <person name="Nelson S."/>
            <person name="Ochaya S."/>
            <person name="Osoegawa K."/>
            <person name="Pai G."/>
            <person name="Parsons M."/>
            <person name="Pentony M."/>
            <person name="Pettersson U."/>
            <person name="Pop M."/>
            <person name="Ramirez J.L."/>
            <person name="Rinta J."/>
            <person name="Robertson L."/>
            <person name="Salzberg S.L."/>
            <person name="Sanchez D.O."/>
            <person name="Seyler A."/>
            <person name="Sharma R."/>
            <person name="Shetty J."/>
            <person name="Simpson A.J."/>
            <person name="Sisk E."/>
            <person name="Tammi M.T."/>
            <person name="Tarleton R."/>
            <person name="Teixeira S."/>
            <person name="Van Aken S."/>
            <person name="Vogt C."/>
            <person name="Ward P.N."/>
            <person name="Wickstead B."/>
            <person name="Wortman J."/>
            <person name="White O."/>
            <person name="Fraser C.M."/>
            <person name="Stuart K.D."/>
            <person name="Andersson B."/>
        </authorList>
    </citation>
    <scope>NUCLEOTIDE SEQUENCE [LARGE SCALE GENOMIC DNA]</scope>
    <source>
        <strain evidence="1 2">CL Brener</strain>
    </source>
</reference>
<dbReference type="KEGG" id="tcr:506341.40"/>
<proteinExistence type="predicted"/>
<name>Q4CYW3_TRYCC</name>
<organism evidence="1 2">
    <name type="scientific">Trypanosoma cruzi (strain CL Brener)</name>
    <dbReference type="NCBI Taxonomy" id="353153"/>
    <lineage>
        <taxon>Eukaryota</taxon>
        <taxon>Discoba</taxon>
        <taxon>Euglenozoa</taxon>
        <taxon>Kinetoplastea</taxon>
        <taxon>Metakinetoplastina</taxon>
        <taxon>Trypanosomatida</taxon>
        <taxon>Trypanosomatidae</taxon>
        <taxon>Trypanosoma</taxon>
        <taxon>Schizotrypanum</taxon>
    </lineage>
</organism>
<evidence type="ECO:0000313" key="2">
    <source>
        <dbReference type="Proteomes" id="UP000002296"/>
    </source>
</evidence>
<dbReference type="AlphaFoldDB" id="Q4CYW3"/>
<protein>
    <submittedName>
        <fullName evidence="1">Uncharacterized protein</fullName>
    </submittedName>
</protein>
<keyword evidence="2" id="KW-1185">Reference proteome</keyword>
<dbReference type="EMBL" id="AAHK01001420">
    <property type="protein sequence ID" value="EAN85467.1"/>
    <property type="molecule type" value="Genomic_DNA"/>
</dbReference>
<dbReference type="InParanoid" id="Q4CYW3"/>